<evidence type="ECO:0000313" key="8">
    <source>
        <dbReference type="Proteomes" id="UP000054359"/>
    </source>
</evidence>
<dbReference type="GO" id="GO:0000785">
    <property type="term" value="C:chromatin"/>
    <property type="evidence" value="ECO:0007669"/>
    <property type="project" value="TreeGrafter"/>
</dbReference>
<dbReference type="InterPro" id="IPR012319">
    <property type="entry name" value="FPG_cat"/>
</dbReference>
<evidence type="ECO:0000256" key="4">
    <source>
        <dbReference type="ARBA" id="ARBA00023242"/>
    </source>
</evidence>
<dbReference type="GO" id="GO:0007064">
    <property type="term" value="P:mitotic sister chromatid cohesion"/>
    <property type="evidence" value="ECO:0007669"/>
    <property type="project" value="InterPro"/>
</dbReference>
<dbReference type="OrthoDB" id="6416699at2759"/>
<keyword evidence="2" id="KW-0132">Cell division</keyword>
<protein>
    <submittedName>
        <fullName evidence="7">Sister chromatid cohesion protein PDS5-like protein</fullName>
    </submittedName>
</protein>
<sequence length="150" mass="17153">MFKIINDNHSAKVKRFILDMLSPLISEVDTVSQDLLDVILSQIVEPIKSQNRSACSLAQDILKRNVSTLEPYIQEFFNNALKGKTFQSGVSRQVYELTYELNTICPSMLVVVLPQLEAKIEVFEEEERIKVCKILARMFGEKNSTLLEQN</sequence>
<keyword evidence="3" id="KW-0498">Mitosis</keyword>
<accession>A0A087TZI3</accession>
<keyword evidence="8" id="KW-1185">Reference proteome</keyword>
<proteinExistence type="predicted"/>
<dbReference type="Proteomes" id="UP000054359">
    <property type="component" value="Unassembled WGS sequence"/>
</dbReference>
<evidence type="ECO:0000259" key="6">
    <source>
        <dbReference type="PROSITE" id="PS51068"/>
    </source>
</evidence>
<reference evidence="7 8" key="1">
    <citation type="submission" date="2013-11" db="EMBL/GenBank/DDBJ databases">
        <title>Genome sequencing of Stegodyphus mimosarum.</title>
        <authorList>
            <person name="Bechsgaard J."/>
        </authorList>
    </citation>
    <scope>NUCLEOTIDE SEQUENCE [LARGE SCALE GENOMIC DNA]</scope>
</reference>
<dbReference type="AlphaFoldDB" id="A0A087TZI3"/>
<keyword evidence="4" id="KW-0539">Nucleus</keyword>
<dbReference type="InterPro" id="IPR016024">
    <property type="entry name" value="ARM-type_fold"/>
</dbReference>
<evidence type="ECO:0000313" key="7">
    <source>
        <dbReference type="EMBL" id="KFM70522.1"/>
    </source>
</evidence>
<dbReference type="GO" id="GO:0006284">
    <property type="term" value="P:base-excision repair"/>
    <property type="evidence" value="ECO:0007669"/>
    <property type="project" value="InterPro"/>
</dbReference>
<dbReference type="InterPro" id="IPR039776">
    <property type="entry name" value="Pds5"/>
</dbReference>
<evidence type="ECO:0000256" key="5">
    <source>
        <dbReference type="ARBA" id="ARBA00023306"/>
    </source>
</evidence>
<dbReference type="PROSITE" id="PS51068">
    <property type="entry name" value="FPG_CAT"/>
    <property type="match status" value="1"/>
</dbReference>
<dbReference type="STRING" id="407821.A0A087TZI3"/>
<name>A0A087TZI3_STEMI</name>
<feature type="non-terminal residue" evidence="7">
    <location>
        <position position="150"/>
    </location>
</feature>
<dbReference type="GO" id="GO:0003906">
    <property type="term" value="F:DNA-(apurinic or apyrimidinic site) endonuclease activity"/>
    <property type="evidence" value="ECO:0007669"/>
    <property type="project" value="InterPro"/>
</dbReference>
<evidence type="ECO:0000256" key="2">
    <source>
        <dbReference type="ARBA" id="ARBA00022618"/>
    </source>
</evidence>
<gene>
    <name evidence="7" type="ORF">X975_07775</name>
</gene>
<dbReference type="GO" id="GO:0051301">
    <property type="term" value="P:cell division"/>
    <property type="evidence" value="ECO:0007669"/>
    <property type="project" value="UniProtKB-KW"/>
</dbReference>
<dbReference type="PANTHER" id="PTHR12663:SF0">
    <property type="entry name" value="PRECOCIOUS DISSOCIATION OF SISTERS 5, ISOFORM A"/>
    <property type="match status" value="1"/>
</dbReference>
<comment type="subcellular location">
    <subcellularLocation>
        <location evidence="1">Nucleus</location>
    </subcellularLocation>
</comment>
<dbReference type="GO" id="GO:0005634">
    <property type="term" value="C:nucleus"/>
    <property type="evidence" value="ECO:0007669"/>
    <property type="project" value="UniProtKB-SubCell"/>
</dbReference>
<evidence type="ECO:0000256" key="1">
    <source>
        <dbReference type="ARBA" id="ARBA00004123"/>
    </source>
</evidence>
<organism evidence="7 8">
    <name type="scientific">Stegodyphus mimosarum</name>
    <name type="common">African social velvet spider</name>
    <dbReference type="NCBI Taxonomy" id="407821"/>
    <lineage>
        <taxon>Eukaryota</taxon>
        <taxon>Metazoa</taxon>
        <taxon>Ecdysozoa</taxon>
        <taxon>Arthropoda</taxon>
        <taxon>Chelicerata</taxon>
        <taxon>Arachnida</taxon>
        <taxon>Araneae</taxon>
        <taxon>Araneomorphae</taxon>
        <taxon>Entelegynae</taxon>
        <taxon>Eresoidea</taxon>
        <taxon>Eresidae</taxon>
        <taxon>Stegodyphus</taxon>
    </lineage>
</organism>
<feature type="domain" description="Formamidopyrimidine-DNA glycosylase catalytic" evidence="6">
    <location>
        <begin position="23"/>
        <end position="140"/>
    </location>
</feature>
<dbReference type="Pfam" id="PF20168">
    <property type="entry name" value="PDS5"/>
    <property type="match status" value="1"/>
</dbReference>
<dbReference type="PANTHER" id="PTHR12663">
    <property type="entry name" value="ANDROGEN INDUCED INHIBITOR OF PROLIFERATION AS3 / PDS5-RELATED"/>
    <property type="match status" value="1"/>
</dbReference>
<dbReference type="SUPFAM" id="SSF48371">
    <property type="entry name" value="ARM repeat"/>
    <property type="match status" value="1"/>
</dbReference>
<dbReference type="GO" id="GO:0019104">
    <property type="term" value="F:DNA N-glycosylase activity"/>
    <property type="evidence" value="ECO:0007669"/>
    <property type="project" value="InterPro"/>
</dbReference>
<dbReference type="GO" id="GO:0008270">
    <property type="term" value="F:zinc ion binding"/>
    <property type="evidence" value="ECO:0007669"/>
    <property type="project" value="InterPro"/>
</dbReference>
<evidence type="ECO:0000256" key="3">
    <source>
        <dbReference type="ARBA" id="ARBA00022776"/>
    </source>
</evidence>
<dbReference type="EMBL" id="KK117461">
    <property type="protein sequence ID" value="KFM70522.1"/>
    <property type="molecule type" value="Genomic_DNA"/>
</dbReference>
<keyword evidence="5" id="KW-0131">Cell cycle</keyword>